<reference evidence="2" key="1">
    <citation type="submission" date="2024-01" db="EMBL/GenBank/DDBJ databases">
        <title>Sequencing the genomes of a sandfly, Sergentomyia squamirostris, and its two endosymbionts.</title>
        <authorList>
            <person name="Itokawa K."/>
            <person name="Sanjoba C."/>
        </authorList>
    </citation>
    <scope>NUCLEOTIDE SEQUENCE</scope>
    <source>
        <strain evidence="2">RiSSQ</strain>
    </source>
</reference>
<proteinExistence type="predicted"/>
<feature type="region of interest" description="Disordered" evidence="1">
    <location>
        <begin position="436"/>
        <end position="460"/>
    </location>
</feature>
<dbReference type="EMBL" id="AP029170">
    <property type="protein sequence ID" value="BFD45798.1"/>
    <property type="molecule type" value="Genomic_DNA"/>
</dbReference>
<evidence type="ECO:0000313" key="2">
    <source>
        <dbReference type="EMBL" id="BFD45798.1"/>
    </source>
</evidence>
<feature type="compositionally biased region" description="Basic and acidic residues" evidence="1">
    <location>
        <begin position="436"/>
        <end position="454"/>
    </location>
</feature>
<accession>A0AAT9G7J4</accession>
<evidence type="ECO:0000256" key="1">
    <source>
        <dbReference type="SAM" id="MobiDB-lite"/>
    </source>
</evidence>
<gene>
    <name evidence="2" type="ORF">DMENIID0002_04440</name>
</gene>
<name>A0AAT9G7J4_9RICK</name>
<protein>
    <submittedName>
        <fullName evidence="2">Uncharacterized protein</fullName>
    </submittedName>
</protein>
<sequence>MIGVYTNRLYIMTDDKKESTPFENLESSEIGSTTIVPKEIEIANTLDNQTVQPKQRKAGLSKSFDDMELERENKLKRTLSQKSVKSKDDLHIIEQEKSERLKSVKTNEVKISDEFAKSLEQENIEPKTESKFKRLLNKIKAAWDWTKSTRLFKGIEWLLDTKLAKVLFGSAIGRTVTIALAIVTLAGVSPPVALTAAAIALAGVTSEIVADVIKTRRLRKLAQENDLLMQNRGDIDKQQYLLLLDPKLAKTLEKKLHVPNNHVPNGKDKHYHYVDPKVEMAFSASKFIVDNLQNAANLASNITAATSGNPVKILTALKSGTLSAISMIGSGVTEKDSANLTTAFKININDELRKDDVAYYRNLRELREIAQKQHIQTAALAELMQDKDYFKLTDEQKQNKFDIYQQALTELMFDKNYNKLTDEQKRATLHTTVNKFEEKPNEKATEPETKEKNKSNNILTSAAKGTLSLLKDLGRTHNPFYKQPKVIRDYSPLTKAMEAAKKSAKEIVTPEVIAQLRKSKSAPNLLQEEERFLHRKKLQRSNSIDNHNQHSM</sequence>
<dbReference type="AlphaFoldDB" id="A0AAT9G7J4"/>
<organism evidence="2">
    <name type="scientific">Candidatus Tisiphia endosymbiont of Sergentomyia squamirostris</name>
    <dbReference type="NCBI Taxonomy" id="3113639"/>
    <lineage>
        <taxon>Bacteria</taxon>
        <taxon>Pseudomonadati</taxon>
        <taxon>Pseudomonadota</taxon>
        <taxon>Alphaproteobacteria</taxon>
        <taxon>Rickettsiales</taxon>
        <taxon>Rickettsiaceae</taxon>
        <taxon>Rickettsieae</taxon>
        <taxon>Candidatus Tisiphia</taxon>
    </lineage>
</organism>